<evidence type="ECO:0000313" key="7">
    <source>
        <dbReference type="Proteomes" id="UP000261023"/>
    </source>
</evidence>
<proteinExistence type="predicted"/>
<dbReference type="InterPro" id="IPR011109">
    <property type="entry name" value="DNA_bind_recombinase_dom"/>
</dbReference>
<dbReference type="Proteomes" id="UP000261257">
    <property type="component" value="Unassembled WGS sequence"/>
</dbReference>
<dbReference type="PROSITE" id="PS51736">
    <property type="entry name" value="RECOMBINASES_3"/>
    <property type="match status" value="1"/>
</dbReference>
<dbReference type="Pfam" id="PF13408">
    <property type="entry name" value="Zn_ribbon_recom"/>
    <property type="match status" value="1"/>
</dbReference>
<dbReference type="Proteomes" id="UP000261023">
    <property type="component" value="Unassembled WGS sequence"/>
</dbReference>
<dbReference type="Pfam" id="PF00239">
    <property type="entry name" value="Resolvase"/>
    <property type="match status" value="1"/>
</dbReference>
<dbReference type="GO" id="GO:0000150">
    <property type="term" value="F:DNA strand exchange activity"/>
    <property type="evidence" value="ECO:0007669"/>
    <property type="project" value="InterPro"/>
</dbReference>
<dbReference type="InterPro" id="IPR036162">
    <property type="entry name" value="Resolvase-like_N_sf"/>
</dbReference>
<dbReference type="EMBL" id="WNME01000004">
    <property type="protein sequence ID" value="MUB62937.1"/>
    <property type="molecule type" value="Genomic_DNA"/>
</dbReference>
<dbReference type="Pfam" id="PF14287">
    <property type="entry name" value="DUF4368"/>
    <property type="match status" value="1"/>
</dbReference>
<comment type="caution">
    <text evidence="6">The sequence shown here is derived from an EMBL/GenBank/DDBJ whole genome shotgun (WGS) entry which is preliminary data.</text>
</comment>
<dbReference type="Proteomes" id="UP000434223">
    <property type="component" value="Unassembled WGS sequence"/>
</dbReference>
<evidence type="ECO:0000313" key="5">
    <source>
        <dbReference type="EMBL" id="RGD71430.1"/>
    </source>
</evidence>
<dbReference type="EMBL" id="QTJW01000004">
    <property type="protein sequence ID" value="RGD71430.1"/>
    <property type="molecule type" value="Genomic_DNA"/>
</dbReference>
<evidence type="ECO:0000313" key="9">
    <source>
        <dbReference type="Proteomes" id="UP000434223"/>
    </source>
</evidence>
<dbReference type="EMBL" id="QSSQ01000025">
    <property type="protein sequence ID" value="RGM00580.1"/>
    <property type="molecule type" value="Genomic_DNA"/>
</dbReference>
<dbReference type="Pfam" id="PF07508">
    <property type="entry name" value="Recombinase"/>
    <property type="match status" value="1"/>
</dbReference>
<accession>A0A3E4U2I6</accession>
<dbReference type="InterPro" id="IPR050639">
    <property type="entry name" value="SSR_resolvase"/>
</dbReference>
<dbReference type="PANTHER" id="PTHR30461">
    <property type="entry name" value="DNA-INVERTASE FROM LAMBDOID PROPHAGE"/>
    <property type="match status" value="1"/>
</dbReference>
<feature type="domain" description="Recombinase" evidence="3">
    <location>
        <begin position="172"/>
        <end position="316"/>
    </location>
</feature>
<dbReference type="GeneID" id="93147960"/>
<dbReference type="InterPro" id="IPR038109">
    <property type="entry name" value="DNA_bind_recomb_sf"/>
</dbReference>
<evidence type="ECO:0000259" key="2">
    <source>
        <dbReference type="PROSITE" id="PS51736"/>
    </source>
</evidence>
<reference evidence="7 8" key="1">
    <citation type="submission" date="2018-08" db="EMBL/GenBank/DDBJ databases">
        <title>A genome reference for cultivated species of the human gut microbiota.</title>
        <authorList>
            <person name="Zou Y."/>
            <person name="Xue W."/>
            <person name="Luo G."/>
        </authorList>
    </citation>
    <scope>NUCLEOTIDE SEQUENCE [LARGE SCALE GENOMIC DNA]</scope>
    <source>
        <strain evidence="5 7">AF19-13AC</strain>
        <strain evidence="6 8">TF05-11AC</strain>
    </source>
</reference>
<dbReference type="PANTHER" id="PTHR30461:SF23">
    <property type="entry name" value="DNA RECOMBINASE-RELATED"/>
    <property type="match status" value="1"/>
</dbReference>
<dbReference type="AlphaFoldDB" id="A0A3E4U2I6"/>
<dbReference type="InterPro" id="IPR025378">
    <property type="entry name" value="DUF4368"/>
</dbReference>
<evidence type="ECO:0000313" key="8">
    <source>
        <dbReference type="Proteomes" id="UP000261257"/>
    </source>
</evidence>
<protein>
    <submittedName>
        <fullName evidence="6">DUF4368 domain-containing protein</fullName>
    </submittedName>
</protein>
<dbReference type="SUPFAM" id="SSF53041">
    <property type="entry name" value="Resolvase-like"/>
    <property type="match status" value="1"/>
</dbReference>
<dbReference type="OrthoDB" id="9804620at2"/>
<dbReference type="InterPro" id="IPR006119">
    <property type="entry name" value="Resolv_N"/>
</dbReference>
<dbReference type="GO" id="GO:0003677">
    <property type="term" value="F:DNA binding"/>
    <property type="evidence" value="ECO:0007669"/>
    <property type="project" value="InterPro"/>
</dbReference>
<evidence type="ECO:0000313" key="6">
    <source>
        <dbReference type="EMBL" id="RGM00580.1"/>
    </source>
</evidence>
<reference evidence="4 9" key="2">
    <citation type="submission" date="2019-09" db="EMBL/GenBank/DDBJ databases">
        <title>Draft genome sequencing of Hungatella hathewayi 123Y-2.</title>
        <authorList>
            <person name="Lv Q."/>
            <person name="Li S."/>
        </authorList>
    </citation>
    <scope>NUCLEOTIDE SEQUENCE [LARGE SCALE GENOMIC DNA]</scope>
    <source>
        <strain evidence="4 9">123Y-2</strain>
    </source>
</reference>
<evidence type="ECO:0000259" key="3">
    <source>
        <dbReference type="PROSITE" id="PS51737"/>
    </source>
</evidence>
<name>A0A3E4U2I6_9FIRM</name>
<keyword evidence="1" id="KW-0175">Coiled coil</keyword>
<evidence type="ECO:0000256" key="1">
    <source>
        <dbReference type="SAM" id="Coils"/>
    </source>
</evidence>
<feature type="coiled-coil region" evidence="1">
    <location>
        <begin position="410"/>
        <end position="479"/>
    </location>
</feature>
<feature type="domain" description="Resolvase/invertase-type recombinase catalytic" evidence="2">
    <location>
        <begin position="11"/>
        <end position="164"/>
    </location>
</feature>
<organism evidence="6 8">
    <name type="scientific">Hungatella hathewayi</name>
    <dbReference type="NCBI Taxonomy" id="154046"/>
    <lineage>
        <taxon>Bacteria</taxon>
        <taxon>Bacillati</taxon>
        <taxon>Bacillota</taxon>
        <taxon>Clostridia</taxon>
        <taxon>Lachnospirales</taxon>
        <taxon>Lachnospiraceae</taxon>
        <taxon>Hungatella</taxon>
    </lineage>
</organism>
<evidence type="ECO:0000313" key="4">
    <source>
        <dbReference type="EMBL" id="MUB62937.1"/>
    </source>
</evidence>
<dbReference type="RefSeq" id="WP_006772939.1">
    <property type="nucleotide sequence ID" value="NZ_CAJKZF010000019.1"/>
</dbReference>
<dbReference type="SMART" id="SM00857">
    <property type="entry name" value="Resolvase"/>
    <property type="match status" value="1"/>
</dbReference>
<sequence>MKNLTDNRIYRADAYLRLSKEDGDKVESDSIANQRDLIRHFLADKPDIQLVDEQIDDGYSGATFDRPSFQKMMEDVKSGKINCIIVKDLSRFGRNFVEAGRYIDQIFPEYGVRFIAINDNFDSAKGRSQSDNVLLPFLNLVNDAFCRDISIKVRSQLEVKRKKGDFVGSFAVYGYLKDPDNRHKLIVDEFAANVVRDIFKWKIDGLSQQRIADRLNELGILSPMEYKKNCGMAYRTGFQVSTKAKWTAVAVGRILRNEFYIGTLVQGKRTTPNHKVKKTIEKPNNEWVRIENNHEPIVTIEEFSAVGRLLLQDTRVAPDQNTVSLFSGLIFCGDCGQNMVKNGVCKAGKTYSYYMCCTNRAKKGCSSHRIPEQAVADSVLMSLKEHISTVLEIEKTLEFLAGLPLQRAEVQKADARLVSKQEEIKRYEKLKATLYEALADGLIDKSEYLELKAVYDKKMQEARSEEVKVKDELESILQNQSVNSQWIEHFRAYQNIDTLDRRMVVTLIERILVYEDYRLQIEFRYQADYERALAMIQASGVKEVV</sequence>
<dbReference type="Gene3D" id="3.90.1750.20">
    <property type="entry name" value="Putative Large Serine Recombinase, Chain B, Domain 2"/>
    <property type="match status" value="1"/>
</dbReference>
<gene>
    <name evidence="5" type="ORF">DWX31_07580</name>
    <name evidence="6" type="ORF">DXC39_20760</name>
    <name evidence="4" type="ORF">GNE07_07685</name>
</gene>
<dbReference type="PROSITE" id="PS51737">
    <property type="entry name" value="RECOMBINASE_DNA_BIND"/>
    <property type="match status" value="1"/>
</dbReference>
<dbReference type="InterPro" id="IPR025827">
    <property type="entry name" value="Zn_ribbon_recom_dom"/>
</dbReference>
<dbReference type="Gene3D" id="3.40.50.1390">
    <property type="entry name" value="Resolvase, N-terminal catalytic domain"/>
    <property type="match status" value="1"/>
</dbReference>